<evidence type="ECO:0000256" key="10">
    <source>
        <dbReference type="ARBA" id="ARBA00023237"/>
    </source>
</evidence>
<dbReference type="Proteomes" id="UP000622638">
    <property type="component" value="Unassembled WGS sequence"/>
</dbReference>
<keyword evidence="19" id="KW-1185">Reference proteome</keyword>
<keyword evidence="4" id="KW-0410">Iron transport</keyword>
<evidence type="ECO:0000256" key="3">
    <source>
        <dbReference type="ARBA" id="ARBA00022452"/>
    </source>
</evidence>
<evidence type="ECO:0000256" key="11">
    <source>
        <dbReference type="PROSITE-ProRule" id="PRU01360"/>
    </source>
</evidence>
<comment type="caution">
    <text evidence="17">The sequence shown here is derived from an EMBL/GenBank/DDBJ whole genome shotgun (WGS) entry which is preliminary data.</text>
</comment>
<feature type="signal peptide" evidence="13">
    <location>
        <begin position="1"/>
        <end position="27"/>
    </location>
</feature>
<keyword evidence="9 11" id="KW-0472">Membrane</keyword>
<organism evidence="17 18">
    <name type="scientific">Pseudoduganella buxea</name>
    <dbReference type="NCBI Taxonomy" id="1949069"/>
    <lineage>
        <taxon>Bacteria</taxon>
        <taxon>Pseudomonadati</taxon>
        <taxon>Pseudomonadota</taxon>
        <taxon>Betaproteobacteria</taxon>
        <taxon>Burkholderiales</taxon>
        <taxon>Oxalobacteraceae</taxon>
        <taxon>Telluria group</taxon>
        <taxon>Pseudoduganella</taxon>
    </lineage>
</organism>
<dbReference type="InterPro" id="IPR039426">
    <property type="entry name" value="TonB-dep_rcpt-like"/>
</dbReference>
<dbReference type="PANTHER" id="PTHR32552">
    <property type="entry name" value="FERRICHROME IRON RECEPTOR-RELATED"/>
    <property type="match status" value="1"/>
</dbReference>
<dbReference type="GO" id="GO:0009279">
    <property type="term" value="C:cell outer membrane"/>
    <property type="evidence" value="ECO:0007669"/>
    <property type="project" value="UniProtKB-SubCell"/>
</dbReference>
<dbReference type="PROSITE" id="PS52016">
    <property type="entry name" value="TONB_DEPENDENT_REC_3"/>
    <property type="match status" value="1"/>
</dbReference>
<feature type="chain" id="PRO_5026315953" evidence="13">
    <location>
        <begin position="28"/>
        <end position="746"/>
    </location>
</feature>
<evidence type="ECO:0000313" key="19">
    <source>
        <dbReference type="Proteomes" id="UP000622638"/>
    </source>
</evidence>
<evidence type="ECO:0000256" key="13">
    <source>
        <dbReference type="SAM" id="SignalP"/>
    </source>
</evidence>
<evidence type="ECO:0000256" key="2">
    <source>
        <dbReference type="ARBA" id="ARBA00022448"/>
    </source>
</evidence>
<dbReference type="Gene3D" id="2.40.170.20">
    <property type="entry name" value="TonB-dependent receptor, beta-barrel domain"/>
    <property type="match status" value="1"/>
</dbReference>
<evidence type="ECO:0000259" key="15">
    <source>
        <dbReference type="Pfam" id="PF07715"/>
    </source>
</evidence>
<reference evidence="17 18" key="3">
    <citation type="submission" date="2019-11" db="EMBL/GenBank/DDBJ databases">
        <title>Type strains purchased from KCTC, JCM and DSMZ.</title>
        <authorList>
            <person name="Lu H."/>
        </authorList>
    </citation>
    <scope>NUCLEOTIDE SEQUENCE [LARGE SCALE GENOMIC DNA]</scope>
    <source>
        <strain evidence="17 18">KCTC 52429</strain>
    </source>
</reference>
<dbReference type="InterPro" id="IPR012910">
    <property type="entry name" value="Plug_dom"/>
</dbReference>
<evidence type="ECO:0000256" key="12">
    <source>
        <dbReference type="RuleBase" id="RU003357"/>
    </source>
</evidence>
<evidence type="ECO:0000256" key="5">
    <source>
        <dbReference type="ARBA" id="ARBA00022692"/>
    </source>
</evidence>
<evidence type="ECO:0000256" key="1">
    <source>
        <dbReference type="ARBA" id="ARBA00004571"/>
    </source>
</evidence>
<keyword evidence="6" id="KW-0408">Iron</keyword>
<evidence type="ECO:0000256" key="6">
    <source>
        <dbReference type="ARBA" id="ARBA00023004"/>
    </source>
</evidence>
<keyword evidence="17" id="KW-0675">Receptor</keyword>
<accession>A0A6I3T4E7</accession>
<evidence type="ECO:0000313" key="17">
    <source>
        <dbReference type="EMBL" id="MTV55606.1"/>
    </source>
</evidence>
<evidence type="ECO:0000256" key="8">
    <source>
        <dbReference type="ARBA" id="ARBA00023077"/>
    </source>
</evidence>
<reference evidence="16" key="4">
    <citation type="submission" date="2024-05" db="EMBL/GenBank/DDBJ databases">
        <authorList>
            <person name="Sun Q."/>
            <person name="Zhou Y."/>
        </authorList>
    </citation>
    <scope>NUCLEOTIDE SEQUENCE</scope>
    <source>
        <strain evidence="16">CGMCC 1.15931</strain>
    </source>
</reference>
<dbReference type="Pfam" id="PF00593">
    <property type="entry name" value="TonB_dep_Rec_b-barrel"/>
    <property type="match status" value="1"/>
</dbReference>
<dbReference type="Proteomes" id="UP000430634">
    <property type="component" value="Unassembled WGS sequence"/>
</dbReference>
<gene>
    <name evidence="16" type="primary">fyuA</name>
    <name evidence="16" type="ORF">GCM10011572_07900</name>
    <name evidence="17" type="ORF">GM672_23045</name>
</gene>
<feature type="domain" description="TonB-dependent receptor-like beta-barrel" evidence="14">
    <location>
        <begin position="276"/>
        <end position="715"/>
    </location>
</feature>
<dbReference type="EMBL" id="BMKG01000002">
    <property type="protein sequence ID" value="GGB88264.1"/>
    <property type="molecule type" value="Genomic_DNA"/>
</dbReference>
<dbReference type="Pfam" id="PF07715">
    <property type="entry name" value="Plug"/>
    <property type="match status" value="1"/>
</dbReference>
<dbReference type="AlphaFoldDB" id="A0A6I3T4E7"/>
<name>A0A6I3T4E7_9BURK</name>
<reference evidence="19" key="2">
    <citation type="journal article" date="2019" name="Int. J. Syst. Evol. Microbiol.">
        <title>The Global Catalogue of Microorganisms (GCM) 10K type strain sequencing project: providing services to taxonomists for standard genome sequencing and annotation.</title>
        <authorList>
            <consortium name="The Broad Institute Genomics Platform"/>
            <consortium name="The Broad Institute Genome Sequencing Center for Infectious Disease"/>
            <person name="Wu L."/>
            <person name="Ma J."/>
        </authorList>
    </citation>
    <scope>NUCLEOTIDE SEQUENCE [LARGE SCALE GENOMIC DNA]</scope>
    <source>
        <strain evidence="19">CGMCC 1.15931</strain>
    </source>
</reference>
<evidence type="ECO:0000256" key="9">
    <source>
        <dbReference type="ARBA" id="ARBA00023136"/>
    </source>
</evidence>
<keyword evidence="7" id="KW-0406">Ion transport</keyword>
<dbReference type="RefSeq" id="WP_155472869.1">
    <property type="nucleotide sequence ID" value="NZ_BMKG01000002.1"/>
</dbReference>
<reference evidence="16" key="1">
    <citation type="journal article" date="2014" name="Int. J. Syst. Evol. Microbiol.">
        <title>Complete genome of a new Firmicutes species belonging to the dominant human colonic microbiota ('Ruminococcus bicirculans') reveals two chromosomes and a selective capacity to utilize plant glucans.</title>
        <authorList>
            <consortium name="NISC Comparative Sequencing Program"/>
            <person name="Wegmann U."/>
            <person name="Louis P."/>
            <person name="Goesmann A."/>
            <person name="Henrissat B."/>
            <person name="Duncan S.H."/>
            <person name="Flint H.J."/>
        </authorList>
    </citation>
    <scope>NUCLEOTIDE SEQUENCE</scope>
    <source>
        <strain evidence="16">CGMCC 1.15931</strain>
    </source>
</reference>
<evidence type="ECO:0000256" key="4">
    <source>
        <dbReference type="ARBA" id="ARBA00022496"/>
    </source>
</evidence>
<evidence type="ECO:0000313" key="18">
    <source>
        <dbReference type="Proteomes" id="UP000430634"/>
    </source>
</evidence>
<keyword evidence="2 11" id="KW-0813">Transport</keyword>
<keyword evidence="10 11" id="KW-0998">Cell outer membrane</keyword>
<dbReference type="SUPFAM" id="SSF56935">
    <property type="entry name" value="Porins"/>
    <property type="match status" value="1"/>
</dbReference>
<sequence>MIDRRVRPTPLLLAACIAAICSNLAHAQAAPDNAGLPEVVVTAQRTATLESKTPVALSVVSGAQAETWGLDSPALLGDRLPNVRLDGSYDGLRITIRGVTSSDTTDKGDPSAAFMLDGVYIARPQGQTVSFHDIDRVEVLRGPQGTLYGRNTTAGAVNVISNAPTQVLEGAIGIEAGKYNSRKGSAMLNVPISPALAVRAAVAFNRHDSYLTNAQGTPHELGQDRDDVSARLSARLAFSNTASLLLRFDHSTIRDNTDGFVPDTNFFRGVETGKPVWYGASAGARLTNRFVPPNTVPEQGYSRKSTSGIGAEFTWDLGPVSLYYVGSHRKFAHDFLVNYYYRIVPTYAIGVHQGFDGDYRQDSHELRLATNGKGPLTAQAGVYWFRERSDTLYTFRDLEPLGLPPYYVFPTGPTEARSKAVFGQATYSLLPRLRATVGARWTEDERTRVGSTNFQQGPAFNPATDFKLLNAAELTTRKTTWRAGVEFDVTPATMAYAFVATGYKAGGFNDGCLAGVRALGIDCPAQVAVPAATLFYQPETLTSVEAGVKSRFWNNRASVNLAVFDYDYKNLQLSGVAMVMGAPRYVTRNAGLASVRGLEAEGVVKLTQDDRITYAVSLLDAHYDSYSPDGVTSWAGRKLDRAPSHTVTLGYEHVFRIGDGQLKAGANVRRSAAYVIGVPTQGLEYRIPARTSSDAQLAWQPGGAPWSVLARVRNIENKVQPLTVDSFGMTMPSEPRTVDVRLDWRF</sequence>
<evidence type="ECO:0000259" key="14">
    <source>
        <dbReference type="Pfam" id="PF00593"/>
    </source>
</evidence>
<dbReference type="PANTHER" id="PTHR32552:SF81">
    <property type="entry name" value="TONB-DEPENDENT OUTER MEMBRANE RECEPTOR"/>
    <property type="match status" value="1"/>
</dbReference>
<evidence type="ECO:0000313" key="16">
    <source>
        <dbReference type="EMBL" id="GGB88264.1"/>
    </source>
</evidence>
<proteinExistence type="inferred from homology"/>
<keyword evidence="5 11" id="KW-0812">Transmembrane</keyword>
<dbReference type="InterPro" id="IPR036942">
    <property type="entry name" value="Beta-barrel_TonB_sf"/>
</dbReference>
<evidence type="ECO:0000256" key="7">
    <source>
        <dbReference type="ARBA" id="ARBA00023065"/>
    </source>
</evidence>
<dbReference type="EMBL" id="WNKZ01000093">
    <property type="protein sequence ID" value="MTV55606.1"/>
    <property type="molecule type" value="Genomic_DNA"/>
</dbReference>
<feature type="domain" description="TonB-dependent receptor plug" evidence="15">
    <location>
        <begin position="51"/>
        <end position="156"/>
    </location>
</feature>
<dbReference type="GO" id="GO:0006826">
    <property type="term" value="P:iron ion transport"/>
    <property type="evidence" value="ECO:0007669"/>
    <property type="project" value="UniProtKB-KW"/>
</dbReference>
<protein>
    <submittedName>
        <fullName evidence="17">TonB-dependent receptor</fullName>
    </submittedName>
</protein>
<dbReference type="OrthoDB" id="8538693at2"/>
<comment type="subcellular location">
    <subcellularLocation>
        <location evidence="1 11">Cell outer membrane</location>
        <topology evidence="1 11">Multi-pass membrane protein</topology>
    </subcellularLocation>
</comment>
<keyword evidence="8 12" id="KW-0798">TonB box</keyword>
<comment type="similarity">
    <text evidence="11 12">Belongs to the TonB-dependent receptor family.</text>
</comment>
<dbReference type="InterPro" id="IPR000531">
    <property type="entry name" value="Beta-barrel_TonB"/>
</dbReference>
<keyword evidence="3 11" id="KW-1134">Transmembrane beta strand</keyword>
<keyword evidence="13" id="KW-0732">Signal</keyword>